<dbReference type="EMBL" id="VSSR01000029">
    <property type="protein sequence ID" value="TYL83454.1"/>
    <property type="molecule type" value="Genomic_DNA"/>
</dbReference>
<evidence type="ECO:0000313" key="3">
    <source>
        <dbReference type="Proteomes" id="UP000324853"/>
    </source>
</evidence>
<protein>
    <recommendedName>
        <fullName evidence="4">WD40 repeat domain-containing protein</fullName>
    </recommendedName>
</protein>
<keyword evidence="1" id="KW-0732">Signal</keyword>
<reference evidence="2 3" key="1">
    <citation type="submission" date="2019-08" db="EMBL/GenBank/DDBJ databases">
        <title>Bradyrhizobium hipponensis sp. nov., a rhizobium isolated from a Lupinus angustifolius root nodule in Tunisia.</title>
        <authorList>
            <person name="Off K."/>
            <person name="Rejili M."/>
            <person name="Mars M."/>
            <person name="Brachmann A."/>
            <person name="Marin M."/>
        </authorList>
    </citation>
    <scope>NUCLEOTIDE SEQUENCE [LARGE SCALE GENOMIC DNA]</scope>
    <source>
        <strain evidence="2 3">CTAW11</strain>
    </source>
</reference>
<comment type="caution">
    <text evidence="2">The sequence shown here is derived from an EMBL/GenBank/DDBJ whole genome shotgun (WGS) entry which is preliminary data.</text>
</comment>
<organism evidence="2 3">
    <name type="scientific">Bradyrhizobium cytisi</name>
    <dbReference type="NCBI Taxonomy" id="515489"/>
    <lineage>
        <taxon>Bacteria</taxon>
        <taxon>Pseudomonadati</taxon>
        <taxon>Pseudomonadota</taxon>
        <taxon>Alphaproteobacteria</taxon>
        <taxon>Hyphomicrobiales</taxon>
        <taxon>Nitrobacteraceae</taxon>
        <taxon>Bradyrhizobium</taxon>
    </lineage>
</organism>
<dbReference type="RefSeq" id="WP_148752608.1">
    <property type="nucleotide sequence ID" value="NZ_VSSR01000029.1"/>
</dbReference>
<dbReference type="AlphaFoldDB" id="A0A5S4X1N5"/>
<proteinExistence type="predicted"/>
<feature type="chain" id="PRO_5024383907" description="WD40 repeat domain-containing protein" evidence="1">
    <location>
        <begin position="36"/>
        <end position="368"/>
    </location>
</feature>
<feature type="signal peptide" evidence="1">
    <location>
        <begin position="1"/>
        <end position="35"/>
    </location>
</feature>
<sequence>MSIIRTKIGRWLAAAACFCCWALALSLLTTVICTAAARQQSSWNRSAELRRVGYVELFGEDAVHLLVGNSVLVQNSGPIDKRNGIEINEKIYYFVNDKTMYECGVAKEAGCDVKSWGLQNDQVCLEIGSCGERPKIMKSPLSLGRAKKGDKLGIYLWFDHFAYDIVKGNRTDFPLFDNVIRSKPIELDRAHFEKEINEVGPGAEEVPISGPRSVSLLIGNTFLSDDVTNLSEDRAANACPKEGTYYSPDGKVIRFACRDGKWSIAVLHWNIQSDLFCRDGPESDSIGSFNCTRGMVYAISASPKSSADNKMRVRDPKFTDSDSDLMGYLGNAFNFRFEQRHAAEKSGRSNVGPRSCQPKMRLTAEVCR</sequence>
<gene>
    <name evidence="2" type="ORF">FXB38_19620</name>
</gene>
<dbReference type="Proteomes" id="UP000324853">
    <property type="component" value="Unassembled WGS sequence"/>
</dbReference>
<evidence type="ECO:0008006" key="4">
    <source>
        <dbReference type="Google" id="ProtNLM"/>
    </source>
</evidence>
<keyword evidence="3" id="KW-1185">Reference proteome</keyword>
<name>A0A5S4X1N5_9BRAD</name>
<evidence type="ECO:0000313" key="2">
    <source>
        <dbReference type="EMBL" id="TYL83454.1"/>
    </source>
</evidence>
<evidence type="ECO:0000256" key="1">
    <source>
        <dbReference type="SAM" id="SignalP"/>
    </source>
</evidence>
<dbReference type="OrthoDB" id="8238013at2"/>
<accession>A0A5S4X1N5</accession>